<evidence type="ECO:0000313" key="3">
    <source>
        <dbReference type="Proteomes" id="UP001239445"/>
    </source>
</evidence>
<protein>
    <recommendedName>
        <fullName evidence="1">C2H2-type domain-containing protein</fullName>
    </recommendedName>
</protein>
<dbReference type="Gene3D" id="3.30.160.60">
    <property type="entry name" value="Classic Zinc Finger"/>
    <property type="match status" value="1"/>
</dbReference>
<feature type="domain" description="C2H2-type" evidence="1">
    <location>
        <begin position="132"/>
        <end position="157"/>
    </location>
</feature>
<feature type="domain" description="C2H2-type" evidence="1">
    <location>
        <begin position="164"/>
        <end position="192"/>
    </location>
</feature>
<dbReference type="InterPro" id="IPR013087">
    <property type="entry name" value="Znf_C2H2_type"/>
</dbReference>
<evidence type="ECO:0000313" key="2">
    <source>
        <dbReference type="EMBL" id="KAK1750805.1"/>
    </source>
</evidence>
<gene>
    <name evidence="2" type="ORF">QBC47DRAFT_308809</name>
</gene>
<evidence type="ECO:0000259" key="1">
    <source>
        <dbReference type="SMART" id="SM00355"/>
    </source>
</evidence>
<comment type="caution">
    <text evidence="2">The sequence shown here is derived from an EMBL/GenBank/DDBJ whole genome shotgun (WGS) entry which is preliminary data.</text>
</comment>
<organism evidence="2 3">
    <name type="scientific">Echria macrotheca</name>
    <dbReference type="NCBI Taxonomy" id="438768"/>
    <lineage>
        <taxon>Eukaryota</taxon>
        <taxon>Fungi</taxon>
        <taxon>Dikarya</taxon>
        <taxon>Ascomycota</taxon>
        <taxon>Pezizomycotina</taxon>
        <taxon>Sordariomycetes</taxon>
        <taxon>Sordariomycetidae</taxon>
        <taxon>Sordariales</taxon>
        <taxon>Schizotheciaceae</taxon>
        <taxon>Echria</taxon>
    </lineage>
</organism>
<dbReference type="AlphaFoldDB" id="A0AAJ0B406"/>
<sequence length="265" mass="30837">MAARQASEQALAALQNSQPVDCVFVTDEKIRRRAPKRRAERERKAIREVLFECLHEFFLDGTQPPENAMTILQEGAYQLALRIKRDDSSDDEAFQFCFNLLGFCLEAVKQELRCPGSGAAQAAYDTVDKGKHPCTFPGCRGKSYTRQADLARHMASHQEGDKSYYCDYRKCARKDSPFSRQDHFRDHIRDQHLEDLPVRGKPSDARWWSERNNKPMIERWWRCNKCLTHRVSIDVDGYVCSKCGNACELERQKFRHKWDVTQGRQ</sequence>
<accession>A0AAJ0B406</accession>
<dbReference type="EMBL" id="MU839844">
    <property type="protein sequence ID" value="KAK1750805.1"/>
    <property type="molecule type" value="Genomic_DNA"/>
</dbReference>
<dbReference type="SMART" id="SM00355">
    <property type="entry name" value="ZnF_C2H2"/>
    <property type="match status" value="2"/>
</dbReference>
<reference evidence="2" key="1">
    <citation type="submission" date="2023-06" db="EMBL/GenBank/DDBJ databases">
        <title>Genome-scale phylogeny and comparative genomics of the fungal order Sordariales.</title>
        <authorList>
            <consortium name="Lawrence Berkeley National Laboratory"/>
            <person name="Hensen N."/>
            <person name="Bonometti L."/>
            <person name="Westerberg I."/>
            <person name="Brannstrom I.O."/>
            <person name="Guillou S."/>
            <person name="Cros-Aarteil S."/>
            <person name="Calhoun S."/>
            <person name="Haridas S."/>
            <person name="Kuo A."/>
            <person name="Mondo S."/>
            <person name="Pangilinan J."/>
            <person name="Riley R."/>
            <person name="Labutti K."/>
            <person name="Andreopoulos B."/>
            <person name="Lipzen A."/>
            <person name="Chen C."/>
            <person name="Yanf M."/>
            <person name="Daum C."/>
            <person name="Ng V."/>
            <person name="Clum A."/>
            <person name="Steindorff A."/>
            <person name="Ohm R."/>
            <person name="Martin F."/>
            <person name="Silar P."/>
            <person name="Natvig D."/>
            <person name="Lalanne C."/>
            <person name="Gautier V."/>
            <person name="Ament-Velasquez S.L."/>
            <person name="Kruys A."/>
            <person name="Hutchinson M.I."/>
            <person name="Powell A.J."/>
            <person name="Barry K."/>
            <person name="Miller A.N."/>
            <person name="Grigoriev I.V."/>
            <person name="Debuchy R."/>
            <person name="Gladieux P."/>
            <person name="Thoren M.H."/>
            <person name="Johannesson H."/>
        </authorList>
    </citation>
    <scope>NUCLEOTIDE SEQUENCE</scope>
    <source>
        <strain evidence="2">PSN4</strain>
    </source>
</reference>
<dbReference type="Proteomes" id="UP001239445">
    <property type="component" value="Unassembled WGS sequence"/>
</dbReference>
<name>A0AAJ0B406_9PEZI</name>
<proteinExistence type="predicted"/>
<keyword evidence="3" id="KW-1185">Reference proteome</keyword>